<dbReference type="SUPFAM" id="SSF50475">
    <property type="entry name" value="FMN-binding split barrel"/>
    <property type="match status" value="1"/>
</dbReference>
<dbReference type="AlphaFoldDB" id="A0A0M1LWC6"/>
<proteinExistence type="inferred from homology"/>
<organism evidence="3 6">
    <name type="scientific">Clostridium botulinum</name>
    <dbReference type="NCBI Taxonomy" id="1491"/>
    <lineage>
        <taxon>Bacteria</taxon>
        <taxon>Bacillati</taxon>
        <taxon>Bacillota</taxon>
        <taxon>Clostridia</taxon>
        <taxon>Eubacteriales</taxon>
        <taxon>Clostridiaceae</taxon>
        <taxon>Clostridium</taxon>
    </lineage>
</organism>
<dbReference type="EMBL" id="SWVK01000015">
    <property type="protein sequence ID" value="NFN35723.1"/>
    <property type="molecule type" value="Genomic_DNA"/>
</dbReference>
<dbReference type="Proteomes" id="UP000473681">
    <property type="component" value="Unassembled WGS sequence"/>
</dbReference>
<evidence type="ECO:0000313" key="3">
    <source>
        <dbReference type="EMBL" id="NFF86454.1"/>
    </source>
</evidence>
<protein>
    <submittedName>
        <fullName evidence="3">Flavin reductase family protein</fullName>
    </submittedName>
</protein>
<dbReference type="Proteomes" id="UP000476820">
    <property type="component" value="Unassembled WGS sequence"/>
</dbReference>
<dbReference type="GO" id="GO:0010181">
    <property type="term" value="F:FMN binding"/>
    <property type="evidence" value="ECO:0007669"/>
    <property type="project" value="InterPro"/>
</dbReference>
<evidence type="ECO:0000313" key="4">
    <source>
        <dbReference type="EMBL" id="NFN35723.1"/>
    </source>
</evidence>
<dbReference type="GO" id="GO:0016646">
    <property type="term" value="F:oxidoreductase activity, acting on the CH-NH group of donors, NAD or NADP as acceptor"/>
    <property type="evidence" value="ECO:0007669"/>
    <property type="project" value="UniProtKB-ARBA"/>
</dbReference>
<comment type="similarity">
    <text evidence="1">Belongs to the flavoredoxin family.</text>
</comment>
<dbReference type="RefSeq" id="WP_012451447.1">
    <property type="nucleotide sequence ID" value="NZ_CP010520.1"/>
</dbReference>
<dbReference type="PANTHER" id="PTHR43567:SF5">
    <property type="entry name" value="HYPOTHETICAL CYTOSOLIC PROTEIN"/>
    <property type="match status" value="1"/>
</dbReference>
<evidence type="ECO:0000313" key="5">
    <source>
        <dbReference type="Proteomes" id="UP000473681"/>
    </source>
</evidence>
<dbReference type="InterPro" id="IPR012349">
    <property type="entry name" value="Split_barrel_FMN-bd"/>
</dbReference>
<dbReference type="Pfam" id="PF01613">
    <property type="entry name" value="Flavin_Reduct"/>
    <property type="match status" value="1"/>
</dbReference>
<name>A0A0M1LWC6_CLOBO</name>
<dbReference type="OrthoDB" id="9791490at2"/>
<evidence type="ECO:0000313" key="6">
    <source>
        <dbReference type="Proteomes" id="UP000476820"/>
    </source>
</evidence>
<evidence type="ECO:0000259" key="2">
    <source>
        <dbReference type="Pfam" id="PF01613"/>
    </source>
</evidence>
<sequence length="167" mass="19134">MKETFTEGLEISMDNLYKTGAFLTCGNENKANTMTISWGSVGYIWRRPIFMALVRETRYTKEFLDSGDNYTISIPFEGSMKSSLTICGTKSGRDVDKEKEANIKFLPSKSVSSPIVHGCNKYYECKIMFKQEMDLDNIDPEIKDKFYGEGESKHVLYFAEILESYTK</sequence>
<dbReference type="EMBL" id="SWOV01000001">
    <property type="protein sequence ID" value="NFF86454.1"/>
    <property type="molecule type" value="Genomic_DNA"/>
</dbReference>
<comment type="caution">
    <text evidence="3">The sequence shown here is derived from an EMBL/GenBank/DDBJ whole genome shotgun (WGS) entry which is preliminary data.</text>
</comment>
<dbReference type="PANTHER" id="PTHR43567">
    <property type="entry name" value="FLAVOREDOXIN-RELATED-RELATED"/>
    <property type="match status" value="1"/>
</dbReference>
<dbReference type="Gene3D" id="2.30.110.10">
    <property type="entry name" value="Electron Transport, Fmn-binding Protein, Chain A"/>
    <property type="match status" value="1"/>
</dbReference>
<evidence type="ECO:0000256" key="1">
    <source>
        <dbReference type="ARBA" id="ARBA00038054"/>
    </source>
</evidence>
<dbReference type="InterPro" id="IPR052174">
    <property type="entry name" value="Flavoredoxin"/>
</dbReference>
<reference evidence="5 6" key="1">
    <citation type="submission" date="2019-04" db="EMBL/GenBank/DDBJ databases">
        <title>Genome sequencing of Clostridium botulinum Groups I-IV and Clostridium butyricum.</title>
        <authorList>
            <person name="Brunt J."/>
            <person name="Van Vliet A.H.M."/>
            <person name="Stringer S.C."/>
            <person name="Carter A.T."/>
            <person name="Peck M.W."/>
        </authorList>
    </citation>
    <scope>NUCLEOTIDE SEQUENCE [LARGE SCALE GENOMIC DNA]</scope>
    <source>
        <strain evidence="3 6">1605</strain>
        <strain evidence="4 5">CB-K-33E</strain>
    </source>
</reference>
<gene>
    <name evidence="3" type="ORF">FC774_00835</name>
    <name evidence="4" type="ORF">FDB51_11435</name>
</gene>
<dbReference type="InterPro" id="IPR002563">
    <property type="entry name" value="Flavin_Rdtase-like_dom"/>
</dbReference>
<feature type="domain" description="Flavin reductase like" evidence="2">
    <location>
        <begin position="21"/>
        <end position="133"/>
    </location>
</feature>
<accession>A0A0M1LWC6</accession>